<keyword evidence="2" id="KW-1185">Reference proteome</keyword>
<reference evidence="1 2" key="2">
    <citation type="submission" date="2019-08" db="EMBL/GenBank/DDBJ databases">
        <title>Jejuicoccus antrihumi gen. nov., sp. nov., a new member of the family Dermacoccaceae isolated from a cave.</title>
        <authorList>
            <person name="Schumann P."/>
            <person name="Kim I.S."/>
        </authorList>
    </citation>
    <scope>NUCLEOTIDE SEQUENCE [LARGE SCALE GENOMIC DNA]</scope>
    <source>
        <strain evidence="1 2">C5-26</strain>
    </source>
</reference>
<evidence type="ECO:0000313" key="1">
    <source>
        <dbReference type="EMBL" id="TWP32702.1"/>
    </source>
</evidence>
<sequence>MVFVRRSILGEFVIGPGQADLEPFDLAEPAFVFGFADAGEQVVSDLGDAGALGGVGPQHWAAETGLSELFQSTP</sequence>
<dbReference type="EMBL" id="VCQV01000061">
    <property type="protein sequence ID" value="TWP32702.1"/>
    <property type="molecule type" value="Genomic_DNA"/>
</dbReference>
<protein>
    <submittedName>
        <fullName evidence="1">Uncharacterized protein</fullName>
    </submittedName>
</protein>
<reference evidence="1 2" key="1">
    <citation type="submission" date="2019-05" db="EMBL/GenBank/DDBJ databases">
        <authorList>
            <person name="Lee S.D."/>
        </authorList>
    </citation>
    <scope>NUCLEOTIDE SEQUENCE [LARGE SCALE GENOMIC DNA]</scope>
    <source>
        <strain evidence="1 2">C5-26</strain>
    </source>
</reference>
<proteinExistence type="predicted"/>
<comment type="caution">
    <text evidence="1">The sequence shown here is derived from an EMBL/GenBank/DDBJ whole genome shotgun (WGS) entry which is preliminary data.</text>
</comment>
<dbReference type="AlphaFoldDB" id="A0A563DRY4"/>
<accession>A0A563DRY4</accession>
<dbReference type="Proteomes" id="UP000320244">
    <property type="component" value="Unassembled WGS sequence"/>
</dbReference>
<dbReference type="OrthoDB" id="4321488at2"/>
<name>A0A563DRY4_9MICO</name>
<evidence type="ECO:0000313" key="2">
    <source>
        <dbReference type="Proteomes" id="UP000320244"/>
    </source>
</evidence>
<dbReference type="RefSeq" id="WP_146321108.1">
    <property type="nucleotide sequence ID" value="NZ_VCQV01000061.1"/>
</dbReference>
<organism evidence="1 2">
    <name type="scientific">Leekyejoonella antrihumi</name>
    <dbReference type="NCBI Taxonomy" id="1660198"/>
    <lineage>
        <taxon>Bacteria</taxon>
        <taxon>Bacillati</taxon>
        <taxon>Actinomycetota</taxon>
        <taxon>Actinomycetes</taxon>
        <taxon>Micrococcales</taxon>
        <taxon>Dermacoccaceae</taxon>
        <taxon>Leekyejoonella</taxon>
    </lineage>
</organism>
<gene>
    <name evidence="1" type="ORF">FGL98_23565</name>
</gene>